<feature type="region of interest" description="Disordered" evidence="3">
    <location>
        <begin position="1151"/>
        <end position="1174"/>
    </location>
</feature>
<feature type="compositionally biased region" description="Basic and acidic residues" evidence="3">
    <location>
        <begin position="227"/>
        <end position="236"/>
    </location>
</feature>
<dbReference type="Gene3D" id="3.30.70.240">
    <property type="match status" value="1"/>
</dbReference>
<organism evidence="5">
    <name type="scientific">Schistocephalus solidus</name>
    <name type="common">Tapeworm</name>
    <dbReference type="NCBI Taxonomy" id="70667"/>
    <lineage>
        <taxon>Eukaryota</taxon>
        <taxon>Metazoa</taxon>
        <taxon>Spiralia</taxon>
        <taxon>Lophotrochozoa</taxon>
        <taxon>Platyhelminthes</taxon>
        <taxon>Cestoda</taxon>
        <taxon>Eucestoda</taxon>
        <taxon>Diphyllobothriidea</taxon>
        <taxon>Diphyllobothriidae</taxon>
        <taxon>Schistocephalus</taxon>
    </lineage>
</organism>
<dbReference type="Gene3D" id="3.30.230.10">
    <property type="match status" value="1"/>
</dbReference>
<evidence type="ECO:0000256" key="2">
    <source>
        <dbReference type="ARBA" id="ARBA00023134"/>
    </source>
</evidence>
<feature type="compositionally biased region" description="Low complexity" evidence="3">
    <location>
        <begin position="498"/>
        <end position="516"/>
    </location>
</feature>
<dbReference type="PROSITE" id="PS51722">
    <property type="entry name" value="G_TR_2"/>
    <property type="match status" value="1"/>
</dbReference>
<dbReference type="InterPro" id="IPR014721">
    <property type="entry name" value="Ribsml_uS5_D2-typ_fold_subgr"/>
</dbReference>
<gene>
    <name evidence="5" type="ORF">TR102428</name>
</gene>
<dbReference type="EMBL" id="GEEE01009475">
    <property type="protein sequence ID" value="JAP53750.1"/>
    <property type="molecule type" value="Transcribed_RNA"/>
</dbReference>
<feature type="region of interest" description="Disordered" evidence="3">
    <location>
        <begin position="224"/>
        <end position="243"/>
    </location>
</feature>
<evidence type="ECO:0000256" key="3">
    <source>
        <dbReference type="SAM" id="MobiDB-lite"/>
    </source>
</evidence>
<feature type="compositionally biased region" description="Basic and acidic residues" evidence="3">
    <location>
        <begin position="1160"/>
        <end position="1174"/>
    </location>
</feature>
<dbReference type="FunFam" id="3.40.50.300:FF:000746">
    <property type="entry name" value="Ribosome assembly protein 1"/>
    <property type="match status" value="1"/>
</dbReference>
<dbReference type="SUPFAM" id="SSF52540">
    <property type="entry name" value="P-loop containing nucleoside triphosphate hydrolases"/>
    <property type="match status" value="1"/>
</dbReference>
<feature type="compositionally biased region" description="Acidic residues" evidence="3">
    <location>
        <begin position="1218"/>
        <end position="1242"/>
    </location>
</feature>
<dbReference type="PANTHER" id="PTHR42908">
    <property type="entry name" value="TRANSLATION ELONGATION FACTOR-RELATED"/>
    <property type="match status" value="1"/>
</dbReference>
<feature type="region of interest" description="Disordered" evidence="3">
    <location>
        <begin position="1208"/>
        <end position="1267"/>
    </location>
</feature>
<dbReference type="GO" id="GO:0005525">
    <property type="term" value="F:GTP binding"/>
    <property type="evidence" value="ECO:0007669"/>
    <property type="project" value="UniProtKB-KW"/>
</dbReference>
<dbReference type="Gene3D" id="2.40.30.10">
    <property type="entry name" value="Translation factors"/>
    <property type="match status" value="1"/>
</dbReference>
<feature type="region of interest" description="Disordered" evidence="3">
    <location>
        <begin position="487"/>
        <end position="522"/>
    </location>
</feature>
<dbReference type="PRINTS" id="PR00315">
    <property type="entry name" value="ELONGATNFCT"/>
</dbReference>
<proteinExistence type="predicted"/>
<feature type="region of interest" description="Disordered" evidence="3">
    <location>
        <begin position="1439"/>
        <end position="1460"/>
    </location>
</feature>
<name>A0A0X3PRF6_SCHSO</name>
<dbReference type="NCBIfam" id="TIGR00231">
    <property type="entry name" value="small_GTP"/>
    <property type="match status" value="1"/>
</dbReference>
<protein>
    <recommendedName>
        <fullName evidence="4">Tr-type G domain-containing protein</fullName>
    </recommendedName>
</protein>
<evidence type="ECO:0000313" key="5">
    <source>
        <dbReference type="EMBL" id="JAP53750.1"/>
    </source>
</evidence>
<dbReference type="FunFam" id="3.30.70.870:FF:000002">
    <property type="entry name" value="Translation elongation factor 2"/>
    <property type="match status" value="1"/>
</dbReference>
<dbReference type="GO" id="GO:0042256">
    <property type="term" value="P:cytosolic ribosome assembly"/>
    <property type="evidence" value="ECO:0007669"/>
    <property type="project" value="TreeGrafter"/>
</dbReference>
<dbReference type="GO" id="GO:1990904">
    <property type="term" value="C:ribonucleoprotein complex"/>
    <property type="evidence" value="ECO:0007669"/>
    <property type="project" value="TreeGrafter"/>
</dbReference>
<keyword evidence="1" id="KW-0547">Nucleotide-binding</keyword>
<dbReference type="InterPro" id="IPR000795">
    <property type="entry name" value="T_Tr_GTP-bd_dom"/>
</dbReference>
<dbReference type="Gene3D" id="3.40.50.300">
    <property type="entry name" value="P-loop containing nucleotide triphosphate hydrolases"/>
    <property type="match status" value="1"/>
</dbReference>
<dbReference type="InterPro" id="IPR000640">
    <property type="entry name" value="EFG_V-like"/>
</dbReference>
<sequence>MQAECAARHIIRSVCSKSMGLTSDVLSLLSLNREHIRNVCILAHVDHGKTSLADSLLATNGIISFRQAGKLRYMDSTESEQERGITMKSSTASLFYNPEMTLGRGLVAADAAAHPKSYLINLIDSPGHVDFASDVSTAVRLCDGAVIVVDVVEGVCPQTRAVLRQAWNERLALVLLLNKIDRLFLELRLSPLEVYDRLLRVLEQVNSVLAEMFTADVLQGNYGQSGARKETTRSEDQGQPSGGTFIWSTGLERTDDSHVYFSPDRGNVIFASATDSWGFRISDFLDFWSTRLKIPKKGLLKVLWGDYYLIPATGDTPPKVKGHARVKGKKPVFVQLIIDQLFSVYKTLILDDNLEKAPQIADKLGIQPEPRLLRSTDGRMVLRSILSTWLSLGPSIFQTVIDMCPSPVKAVSRVRAMYMFFGESATSLVDGPALPSNLSDESVAGAPGDEDLAISPAIDALQQCSSEAEAPVLIFVSKVFWTDRQKSLHSSQPPAPWPSDSTSTSVPTPSAKSPSTGEGSRSRAFALFSRPPTMPENPFVTTEFVALSRIYSGRVYIGQRLFVLGPKFDGSKVPEYLLDADASNFPLGPLHLSDADDFSSHDARSIFGTSPSSSSVSSALSRSLSGGSMDSNIRRVLRHVYVAEICDVVQFAGGQNNVTRLSDPNCPVKYLPAGNVVGLIGPSLIASLPKSGLLVSRLRLVASPEESTTDADMELLGEVRRGGPSGRRVLPLAGLAVWHGAPVVSLAVEPASATNPDDLTKLEQGLRLLERSDPCAEVTISPKGEYLLHAAGEVHMQKCLEDLTKYFAPDVEIHTSQFVVPFRETVTRGCPPTAYVPFDSYAYAQMQLDLELKRLNLIYDPEHEHCVRRMTAEERSQAAIAAAATTSAVGLCDQRQQSEADSMRQQQLLLHRKQEEPQGDWVKWMPLGMLQLPHCKSKTRLFIRVTAHPIPPRLLTWLETRATIYVPQLLRSLRHKSWRTATYIKKFESEFAAVLDSLSNTQDGDDALKTTAPAEVDYMNWATLKNQLVCFGPGQVGPNVLFSRLRSRLFRLNTAWGKPVPAWVDDTSACSSEDATTTTTTASHIPFLSYGKTILRGFQMATEQGPLCGEPMRGVAFILEDIYAEDRHKLPTPTVLQGPSALVTVDSVTTGSEAAPLTEAQERKDDRKAEKSDVKEVEIQVTKKAEEDDPILMALRAKQAAAQMRQKSRRLGSLSWLDPDDGDETDEEDWDFDEDFEDDYGDGDGGKSGSSDSDGSDSAAEEDVQSVAPEKKIRLPELFYWKRRNDCEWLSDVTPGLLTPTMARACIAAFQACPGQRLVLSMYDVELQSRSDVLGRMYSVLRKHYGRIIGEDLREGEECFVIRARLPVIESFGLTSDLRKRTSGVVALPQLRPGGWEVLDIDPLQRDASGRVAVGEAHFKIFQYQQDVLRRQRLRPGKRMTVRGTTADESASSESEQDEELLLDEVNAQLTRLRNYIRSVRQRKGLCLNEQLVVSADKQRTLKKNK</sequence>
<dbReference type="SMART" id="SM00838">
    <property type="entry name" value="EFG_C"/>
    <property type="match status" value="1"/>
</dbReference>
<dbReference type="InterPro" id="IPR035647">
    <property type="entry name" value="EFG_III/V"/>
</dbReference>
<dbReference type="SUPFAM" id="SSF54980">
    <property type="entry name" value="EF-G C-terminal domain-like"/>
    <property type="match status" value="2"/>
</dbReference>
<dbReference type="GO" id="GO:0043022">
    <property type="term" value="F:ribosome binding"/>
    <property type="evidence" value="ECO:0007669"/>
    <property type="project" value="TreeGrafter"/>
</dbReference>
<reference evidence="5" key="1">
    <citation type="submission" date="2016-01" db="EMBL/GenBank/DDBJ databases">
        <title>Reference transcriptome for the parasite Schistocephalus solidus: insights into the molecular evolution of parasitism.</title>
        <authorList>
            <person name="Hebert F.O."/>
            <person name="Grambauer S."/>
            <person name="Barber I."/>
            <person name="Landry C.R."/>
            <person name="Aubin-Horth N."/>
        </authorList>
    </citation>
    <scope>NUCLEOTIDE SEQUENCE</scope>
</reference>
<dbReference type="Gene3D" id="3.30.70.870">
    <property type="entry name" value="Elongation Factor G (Translational Gtpase), domain 3"/>
    <property type="match status" value="1"/>
</dbReference>
<dbReference type="GO" id="GO:0003924">
    <property type="term" value="F:GTPase activity"/>
    <property type="evidence" value="ECO:0007669"/>
    <property type="project" value="InterPro"/>
</dbReference>
<dbReference type="SUPFAM" id="SSF54211">
    <property type="entry name" value="Ribosomal protein S5 domain 2-like"/>
    <property type="match status" value="1"/>
</dbReference>
<feature type="domain" description="Tr-type G" evidence="4">
    <location>
        <begin position="34"/>
        <end position="296"/>
    </location>
</feature>
<feature type="compositionally biased region" description="Low complexity" evidence="3">
    <location>
        <begin position="1249"/>
        <end position="1258"/>
    </location>
</feature>
<dbReference type="GO" id="GO:0005829">
    <property type="term" value="C:cytosol"/>
    <property type="evidence" value="ECO:0007669"/>
    <property type="project" value="TreeGrafter"/>
</dbReference>
<dbReference type="Pfam" id="PF00009">
    <property type="entry name" value="GTP_EFTU"/>
    <property type="match status" value="1"/>
</dbReference>
<dbReference type="PANTHER" id="PTHR42908:SF3">
    <property type="entry name" value="ELONGATION FACTOR-LIKE GTPASE 1"/>
    <property type="match status" value="1"/>
</dbReference>
<dbReference type="InterPro" id="IPR005225">
    <property type="entry name" value="Small_GTP-bd"/>
</dbReference>
<dbReference type="InterPro" id="IPR027417">
    <property type="entry name" value="P-loop_NTPase"/>
</dbReference>
<accession>A0A0X3PRF6</accession>
<evidence type="ECO:0000259" key="4">
    <source>
        <dbReference type="PROSITE" id="PS51722"/>
    </source>
</evidence>
<dbReference type="Pfam" id="PF00679">
    <property type="entry name" value="EFG_C"/>
    <property type="match status" value="1"/>
</dbReference>
<keyword evidence="2" id="KW-0342">GTP-binding</keyword>
<evidence type="ECO:0000256" key="1">
    <source>
        <dbReference type="ARBA" id="ARBA00022741"/>
    </source>
</evidence>
<dbReference type="InterPro" id="IPR020568">
    <property type="entry name" value="Ribosomal_Su5_D2-typ_SF"/>
</dbReference>